<organism evidence="3">
    <name type="scientific">Caldilineaceae bacterium SB0664_bin_27</name>
    <dbReference type="NCBI Taxonomy" id="2605260"/>
    <lineage>
        <taxon>Bacteria</taxon>
        <taxon>Bacillati</taxon>
        <taxon>Chloroflexota</taxon>
        <taxon>Caldilineae</taxon>
        <taxon>Caldilineales</taxon>
        <taxon>Caldilineaceae</taxon>
    </lineage>
</organism>
<comment type="caution">
    <text evidence="3">The sequence shown here is derived from an EMBL/GenBank/DDBJ whole genome shotgun (WGS) entry which is preliminary data.</text>
</comment>
<sequence>MSEIWTPGSPPPSQSSGGIELPKGFSTPRREEPSQPEEDPNASAPDEQSVGQDSEATAAQPEGAADGGPAQQPEIDLLFPPTGAQVTCPSCGATYTAAVFTIVDVGANPELKGLVLGGQINTAVCNACGAGGPLSVPLMVHDPEHEFLGVVIPGQARLDDMQTQKMIGEMSQALMAKLPSDQRKGYMFQAQQFFEWDSLIEKMWGFEGVTPEMLRRRREQSELIGNLVRLGSDESAMQMVADRNQSLIDSSFFVLLGQVINAVAAEGQTEQHEALIKLRSSLLDTTEAGQELKALEERVQDALSKIGSRTTREELLSLLLGYWSEGENGEAVATAVLNAAAGLTDYQFLLGLADRLENSDDPEERSALIAIRDRVVEIGEQRSQSQQMAAQQVQAVLQEVLQAPDTDAALKENADQINEMFLAVLASNIRQAEQNKATFAVQRLRTIYEKAIAILEEQMPPEMKLLNRLLSAPDEGTMRRLLQDNRSELSREFVDALRDLEDRFNREGNSALASRVSSIRGQAALML</sequence>
<evidence type="ECO:0000313" key="3">
    <source>
        <dbReference type="EMBL" id="MXY93829.1"/>
    </source>
</evidence>
<dbReference type="InterPro" id="IPR025682">
    <property type="entry name" value="CpXC_dom"/>
</dbReference>
<proteinExistence type="predicted"/>
<dbReference type="Pfam" id="PF14353">
    <property type="entry name" value="CpXC"/>
    <property type="match status" value="1"/>
</dbReference>
<evidence type="ECO:0000256" key="1">
    <source>
        <dbReference type="SAM" id="MobiDB-lite"/>
    </source>
</evidence>
<protein>
    <recommendedName>
        <fullName evidence="2">CpXC domain-containing protein</fullName>
    </recommendedName>
</protein>
<gene>
    <name evidence="3" type="ORF">F4Y42_10320</name>
</gene>
<accession>A0A6B0YV14</accession>
<dbReference type="AlphaFoldDB" id="A0A6B0YV14"/>
<reference evidence="3" key="1">
    <citation type="submission" date="2019-09" db="EMBL/GenBank/DDBJ databases">
        <title>Characterisation of the sponge microbiome using genome-centric metagenomics.</title>
        <authorList>
            <person name="Engelberts J.P."/>
            <person name="Robbins S.J."/>
            <person name="De Goeij J.M."/>
            <person name="Aranda M."/>
            <person name="Bell S.C."/>
            <person name="Webster N.S."/>
        </authorList>
    </citation>
    <scope>NUCLEOTIDE SEQUENCE</scope>
    <source>
        <strain evidence="3">SB0664_bin_27</strain>
    </source>
</reference>
<dbReference type="EMBL" id="VXRG01000087">
    <property type="protein sequence ID" value="MXY93829.1"/>
    <property type="molecule type" value="Genomic_DNA"/>
</dbReference>
<evidence type="ECO:0000259" key="2">
    <source>
        <dbReference type="Pfam" id="PF14353"/>
    </source>
</evidence>
<feature type="domain" description="CpXC" evidence="2">
    <location>
        <begin position="86"/>
        <end position="214"/>
    </location>
</feature>
<name>A0A6B0YV14_9CHLR</name>
<feature type="region of interest" description="Disordered" evidence="1">
    <location>
        <begin position="1"/>
        <end position="77"/>
    </location>
</feature>